<dbReference type="PANTHER" id="PTHR45648">
    <property type="entry name" value="GDSL LIPASE/ACYLHYDROLASE FAMILY PROTEIN (AFU_ORTHOLOGUE AFUA_4G14700)"/>
    <property type="match status" value="1"/>
</dbReference>
<keyword evidence="6" id="KW-1185">Reference proteome</keyword>
<evidence type="ECO:0000313" key="5">
    <source>
        <dbReference type="EMBL" id="KAH9326027.1"/>
    </source>
</evidence>
<evidence type="ECO:0000256" key="1">
    <source>
        <dbReference type="ARBA" id="ARBA00008668"/>
    </source>
</evidence>
<keyword evidence="4" id="KW-0732">Signal</keyword>
<sequence length="360" mass="39413">MEPISVISCLVAVVIMVAKASGAPPALFIFGDSLVDSGNNNYLLTNARADSAPNGIDYPTHLPTGRFSNGLNIPDFISENLGAESVLPYLNPWLQGDALLRGANFASAGVGVLNDTGFQFAHIIKMPQQFNYFMEYKERVAGMIGLPATDSLVAGALVAICLGANDYVNNYFLLPFSLRQLHYSLDDYHAIVMLEYKKHLQKLYELGARKIMVMSVGPLGCAPSQRASRSANGECHAGLQKSAADFNSLLKSTLDELNSHFAIPVYTYANSYAMNVDMMTFPEAYGFKTSRDACCGRGRFNGLAPCDHLARCCPDRDNYVFWDAFHPTEKASRIIAARFMNGPPSDMSPLNLKTMMQLDL</sequence>
<dbReference type="AlphaFoldDB" id="A0AA38GPV6"/>
<dbReference type="GO" id="GO:0016042">
    <property type="term" value="P:lipid catabolic process"/>
    <property type="evidence" value="ECO:0007669"/>
    <property type="project" value="UniProtKB-KW"/>
</dbReference>
<evidence type="ECO:0000256" key="2">
    <source>
        <dbReference type="ARBA" id="ARBA00022801"/>
    </source>
</evidence>
<accession>A0AA38GPV6</accession>
<dbReference type="InterPro" id="IPR051058">
    <property type="entry name" value="GDSL_Est/Lipase"/>
</dbReference>
<dbReference type="OMA" id="QTATDAC"/>
<keyword evidence="3" id="KW-0443">Lipid metabolism</keyword>
<keyword evidence="2" id="KW-0378">Hydrolase</keyword>
<evidence type="ECO:0000256" key="3">
    <source>
        <dbReference type="ARBA" id="ARBA00022963"/>
    </source>
</evidence>
<name>A0AA38GPV6_TAXCH</name>
<dbReference type="Pfam" id="PF00657">
    <property type="entry name" value="Lipase_GDSL"/>
    <property type="match status" value="1"/>
</dbReference>
<dbReference type="Proteomes" id="UP000824469">
    <property type="component" value="Unassembled WGS sequence"/>
</dbReference>
<dbReference type="EMBL" id="JAHRHJ020000002">
    <property type="protein sequence ID" value="KAH9326027.1"/>
    <property type="molecule type" value="Genomic_DNA"/>
</dbReference>
<dbReference type="InterPro" id="IPR036514">
    <property type="entry name" value="SGNH_hydro_sf"/>
</dbReference>
<dbReference type="InterPro" id="IPR035669">
    <property type="entry name" value="SGNH_plant_lipase-like"/>
</dbReference>
<evidence type="ECO:0008006" key="7">
    <source>
        <dbReference type="Google" id="ProtNLM"/>
    </source>
</evidence>
<comment type="similarity">
    <text evidence="1">Belongs to the 'GDSL' lipolytic enzyme family.</text>
</comment>
<gene>
    <name evidence="5" type="ORF">KI387_006205</name>
</gene>
<evidence type="ECO:0000256" key="4">
    <source>
        <dbReference type="SAM" id="SignalP"/>
    </source>
</evidence>
<dbReference type="PANTHER" id="PTHR45648:SF166">
    <property type="entry name" value="OS02G0617400 PROTEIN"/>
    <property type="match status" value="1"/>
</dbReference>
<proteinExistence type="inferred from homology"/>
<feature type="signal peptide" evidence="4">
    <location>
        <begin position="1"/>
        <end position="22"/>
    </location>
</feature>
<organism evidence="5 6">
    <name type="scientific">Taxus chinensis</name>
    <name type="common">Chinese yew</name>
    <name type="synonym">Taxus wallichiana var. chinensis</name>
    <dbReference type="NCBI Taxonomy" id="29808"/>
    <lineage>
        <taxon>Eukaryota</taxon>
        <taxon>Viridiplantae</taxon>
        <taxon>Streptophyta</taxon>
        <taxon>Embryophyta</taxon>
        <taxon>Tracheophyta</taxon>
        <taxon>Spermatophyta</taxon>
        <taxon>Pinopsida</taxon>
        <taxon>Pinidae</taxon>
        <taxon>Conifers II</taxon>
        <taxon>Cupressales</taxon>
        <taxon>Taxaceae</taxon>
        <taxon>Taxus</taxon>
    </lineage>
</organism>
<dbReference type="InterPro" id="IPR001087">
    <property type="entry name" value="GDSL"/>
</dbReference>
<evidence type="ECO:0000313" key="6">
    <source>
        <dbReference type="Proteomes" id="UP000824469"/>
    </source>
</evidence>
<comment type="caution">
    <text evidence="5">The sequence shown here is derived from an EMBL/GenBank/DDBJ whole genome shotgun (WGS) entry which is preliminary data.</text>
</comment>
<feature type="chain" id="PRO_5041415411" description="GDSL esterase/lipase" evidence="4">
    <location>
        <begin position="23"/>
        <end position="360"/>
    </location>
</feature>
<dbReference type="CDD" id="cd01837">
    <property type="entry name" value="SGNH_plant_lipase_like"/>
    <property type="match status" value="1"/>
</dbReference>
<protein>
    <recommendedName>
        <fullName evidence="7">GDSL esterase/lipase</fullName>
    </recommendedName>
</protein>
<reference evidence="5 6" key="1">
    <citation type="journal article" date="2021" name="Nat. Plants">
        <title>The Taxus genome provides insights into paclitaxel biosynthesis.</title>
        <authorList>
            <person name="Xiong X."/>
            <person name="Gou J."/>
            <person name="Liao Q."/>
            <person name="Li Y."/>
            <person name="Zhou Q."/>
            <person name="Bi G."/>
            <person name="Li C."/>
            <person name="Du R."/>
            <person name="Wang X."/>
            <person name="Sun T."/>
            <person name="Guo L."/>
            <person name="Liang H."/>
            <person name="Lu P."/>
            <person name="Wu Y."/>
            <person name="Zhang Z."/>
            <person name="Ro D.K."/>
            <person name="Shang Y."/>
            <person name="Huang S."/>
            <person name="Yan J."/>
        </authorList>
    </citation>
    <scope>NUCLEOTIDE SEQUENCE [LARGE SCALE GENOMIC DNA]</scope>
    <source>
        <strain evidence="5">Ta-2019</strain>
    </source>
</reference>
<dbReference type="Gene3D" id="3.40.50.1110">
    <property type="entry name" value="SGNH hydrolase"/>
    <property type="match status" value="1"/>
</dbReference>
<keyword evidence="3" id="KW-0442">Lipid degradation</keyword>
<dbReference type="SUPFAM" id="SSF52266">
    <property type="entry name" value="SGNH hydrolase"/>
    <property type="match status" value="1"/>
</dbReference>
<dbReference type="GO" id="GO:0016788">
    <property type="term" value="F:hydrolase activity, acting on ester bonds"/>
    <property type="evidence" value="ECO:0007669"/>
    <property type="project" value="InterPro"/>
</dbReference>